<name>A0A939DAY4_CLOAM</name>
<feature type="transmembrane region" description="Helical" evidence="1">
    <location>
        <begin position="12"/>
        <end position="34"/>
    </location>
</feature>
<evidence type="ECO:0000313" key="2">
    <source>
        <dbReference type="EMBL" id="MBN7774262.1"/>
    </source>
</evidence>
<dbReference type="Proteomes" id="UP000664545">
    <property type="component" value="Unassembled WGS sequence"/>
</dbReference>
<comment type="caution">
    <text evidence="2">The sequence shown here is derived from an EMBL/GenBank/DDBJ whole genome shotgun (WGS) entry which is preliminary data.</text>
</comment>
<gene>
    <name evidence="2" type="ORF">JYB65_12930</name>
</gene>
<dbReference type="AlphaFoldDB" id="A0A939DAY4"/>
<evidence type="ECO:0000313" key="3">
    <source>
        <dbReference type="Proteomes" id="UP000664545"/>
    </source>
</evidence>
<dbReference type="RefSeq" id="WP_206583099.1">
    <property type="nucleotide sequence ID" value="NZ_JAFJZZ010000007.1"/>
</dbReference>
<dbReference type="EMBL" id="JAFJZZ010000007">
    <property type="protein sequence ID" value="MBN7774262.1"/>
    <property type="molecule type" value="Genomic_DNA"/>
</dbReference>
<keyword evidence="1" id="KW-0472">Membrane</keyword>
<accession>A0A939DAY4</accession>
<proteinExistence type="predicted"/>
<keyword evidence="1" id="KW-1133">Transmembrane helix</keyword>
<organism evidence="2 3">
    <name type="scientific">Clostridium aminobutyricum</name>
    <dbReference type="NCBI Taxonomy" id="33953"/>
    <lineage>
        <taxon>Bacteria</taxon>
        <taxon>Bacillati</taxon>
        <taxon>Bacillota</taxon>
        <taxon>Clostridia</taxon>
        <taxon>Eubacteriales</taxon>
        <taxon>Clostridiaceae</taxon>
        <taxon>Clostridium</taxon>
    </lineage>
</organism>
<keyword evidence="1" id="KW-0812">Transmembrane</keyword>
<sequence>MEITLTVKDLGFILIVTAVLVLLIYCISFMRNLIVTIRHTNKILEDTQVISAIAAERAQDINQAVEDVTTTVSSMADVIKGNQSTLAALSSIVNSLASLKQILSKKKED</sequence>
<reference evidence="2" key="1">
    <citation type="submission" date="2021-02" db="EMBL/GenBank/DDBJ databases">
        <title>Abyssanaerobacter marinus gen.nov., sp., nov, anaerobic bacterium isolated from the Onnuri vent field of Indian Ocean and suggestion of Mogibacteriaceae fam. nov., and proposal of reclassification of ambiguous this family's genus member.</title>
        <authorList>
            <person name="Kim Y.J."/>
            <person name="Yang J.-A."/>
        </authorList>
    </citation>
    <scope>NUCLEOTIDE SEQUENCE</scope>
    <source>
        <strain evidence="2">DSM 2634</strain>
    </source>
</reference>
<evidence type="ECO:0000256" key="1">
    <source>
        <dbReference type="SAM" id="Phobius"/>
    </source>
</evidence>
<evidence type="ECO:0008006" key="4">
    <source>
        <dbReference type="Google" id="ProtNLM"/>
    </source>
</evidence>
<keyword evidence="3" id="KW-1185">Reference proteome</keyword>
<protein>
    <recommendedName>
        <fullName evidence="4">DUF948 domain-containing protein</fullName>
    </recommendedName>
</protein>